<evidence type="ECO:0000256" key="12">
    <source>
        <dbReference type="ARBA" id="ARBA00022695"/>
    </source>
</evidence>
<keyword evidence="10 18" id="KW-0808">Transferase</keyword>
<keyword evidence="8" id="KW-1003">Cell membrane</keyword>
<evidence type="ECO:0000256" key="18">
    <source>
        <dbReference type="RuleBase" id="RU003938"/>
    </source>
</evidence>
<feature type="transmembrane region" description="Helical" evidence="19">
    <location>
        <begin position="117"/>
        <end position="136"/>
    </location>
</feature>
<dbReference type="EMBL" id="MCGG01000017">
    <property type="protein sequence ID" value="OEJ68124.1"/>
    <property type="molecule type" value="Genomic_DNA"/>
</dbReference>
<evidence type="ECO:0000256" key="5">
    <source>
        <dbReference type="ARBA" id="ARBA00010185"/>
    </source>
</evidence>
<evidence type="ECO:0000256" key="15">
    <source>
        <dbReference type="ARBA" id="ARBA00023136"/>
    </source>
</evidence>
<evidence type="ECO:0000256" key="6">
    <source>
        <dbReference type="ARBA" id="ARBA00012487"/>
    </source>
</evidence>
<dbReference type="GO" id="GO:0016024">
    <property type="term" value="P:CDP-diacylglycerol biosynthetic process"/>
    <property type="evidence" value="ECO:0007669"/>
    <property type="project" value="UniProtKB-UniPathway"/>
</dbReference>
<evidence type="ECO:0000256" key="14">
    <source>
        <dbReference type="ARBA" id="ARBA00023098"/>
    </source>
</evidence>
<feature type="transmembrane region" description="Helical" evidence="19">
    <location>
        <begin position="12"/>
        <end position="37"/>
    </location>
</feature>
<name>A0A1E5Q9F4_9PROT</name>
<evidence type="ECO:0000256" key="7">
    <source>
        <dbReference type="ARBA" id="ARBA00019373"/>
    </source>
</evidence>
<dbReference type="PROSITE" id="PS01315">
    <property type="entry name" value="CDS"/>
    <property type="match status" value="1"/>
</dbReference>
<keyword evidence="14" id="KW-0443">Lipid metabolism</keyword>
<evidence type="ECO:0000313" key="20">
    <source>
        <dbReference type="EMBL" id="OEJ68124.1"/>
    </source>
</evidence>
<evidence type="ECO:0000256" key="8">
    <source>
        <dbReference type="ARBA" id="ARBA00022475"/>
    </source>
</evidence>
<feature type="transmembrane region" description="Helical" evidence="19">
    <location>
        <begin position="74"/>
        <end position="96"/>
    </location>
</feature>
<evidence type="ECO:0000313" key="21">
    <source>
        <dbReference type="Proteomes" id="UP000095347"/>
    </source>
</evidence>
<dbReference type="Pfam" id="PF01148">
    <property type="entry name" value="CTP_transf_1"/>
    <property type="match status" value="1"/>
</dbReference>
<evidence type="ECO:0000256" key="11">
    <source>
        <dbReference type="ARBA" id="ARBA00022692"/>
    </source>
</evidence>
<feature type="transmembrane region" description="Helical" evidence="19">
    <location>
        <begin position="189"/>
        <end position="210"/>
    </location>
</feature>
<evidence type="ECO:0000256" key="19">
    <source>
        <dbReference type="SAM" id="Phobius"/>
    </source>
</evidence>
<dbReference type="AlphaFoldDB" id="A0A1E5Q9F4"/>
<evidence type="ECO:0000256" key="1">
    <source>
        <dbReference type="ARBA" id="ARBA00001698"/>
    </source>
</evidence>
<accession>A0A1E5Q9F4</accession>
<keyword evidence="12 18" id="KW-0548">Nucleotidyltransferase</keyword>
<proteinExistence type="inferred from homology"/>
<dbReference type="Proteomes" id="UP000095347">
    <property type="component" value="Unassembled WGS sequence"/>
</dbReference>
<evidence type="ECO:0000256" key="16">
    <source>
        <dbReference type="ARBA" id="ARBA00023209"/>
    </source>
</evidence>
<dbReference type="InterPro" id="IPR000374">
    <property type="entry name" value="PC_trans"/>
</dbReference>
<keyword evidence="15 19" id="KW-0472">Membrane</keyword>
<keyword evidence="16" id="KW-0594">Phospholipid biosynthesis</keyword>
<reference evidence="21" key="1">
    <citation type="submission" date="2016-07" db="EMBL/GenBank/DDBJ databases">
        <authorList>
            <person name="Florea S."/>
            <person name="Webb J.S."/>
            <person name="Jaromczyk J."/>
            <person name="Schardl C.L."/>
        </authorList>
    </citation>
    <scope>NUCLEOTIDE SEQUENCE [LARGE SCALE GENOMIC DNA]</scope>
    <source>
        <strain evidence="21">MV-1</strain>
    </source>
</reference>
<sequence length="219" mass="23281">MLRILSALVLAPLVLVLVHFGGPYFDVLIASMAVILVWEWASMVGRRPLWVALGLIYVGLSALALWAIRLDGEWGQVMIFWLLAIVWGADTGGYAFGKNIGGPKLAPSISPNKTWSGFVGGTLLGAGAGWGVVSYFRPDDALDSVGASVVFVSAAFAVVSQVGDLLESWVKRRFDVKDSGNIIPGHGGLFDRVDGLVATAIALALINFALQGNVLKWLS</sequence>
<organism evidence="20 21">
    <name type="scientific">Magnetovibrio blakemorei</name>
    <dbReference type="NCBI Taxonomy" id="28181"/>
    <lineage>
        <taxon>Bacteria</taxon>
        <taxon>Pseudomonadati</taxon>
        <taxon>Pseudomonadota</taxon>
        <taxon>Alphaproteobacteria</taxon>
        <taxon>Rhodospirillales</taxon>
        <taxon>Magnetovibrionaceae</taxon>
        <taxon>Magnetovibrio</taxon>
    </lineage>
</organism>
<feature type="transmembrane region" description="Helical" evidence="19">
    <location>
        <begin position="49"/>
        <end position="68"/>
    </location>
</feature>
<keyword evidence="9" id="KW-0444">Lipid biosynthesis</keyword>
<comment type="similarity">
    <text evidence="5 18">Belongs to the CDS family.</text>
</comment>
<comment type="pathway">
    <text evidence="3 18">Phospholipid metabolism; CDP-diacylglycerol biosynthesis; CDP-diacylglycerol from sn-glycerol 3-phosphate: step 3/3.</text>
</comment>
<comment type="caution">
    <text evidence="20">The sequence shown here is derived from an EMBL/GenBank/DDBJ whole genome shotgun (WGS) entry which is preliminary data.</text>
</comment>
<dbReference type="GO" id="GO:0005886">
    <property type="term" value="C:plasma membrane"/>
    <property type="evidence" value="ECO:0007669"/>
    <property type="project" value="UniProtKB-SubCell"/>
</dbReference>
<comment type="pathway">
    <text evidence="4">Lipid metabolism.</text>
</comment>
<feature type="transmembrane region" description="Helical" evidence="19">
    <location>
        <begin position="148"/>
        <end position="169"/>
    </location>
</feature>
<dbReference type="STRING" id="28181.BEN30_07000"/>
<evidence type="ECO:0000256" key="17">
    <source>
        <dbReference type="ARBA" id="ARBA00023264"/>
    </source>
</evidence>
<evidence type="ECO:0000256" key="4">
    <source>
        <dbReference type="ARBA" id="ARBA00005189"/>
    </source>
</evidence>
<keyword evidence="17" id="KW-1208">Phospholipid metabolism</keyword>
<dbReference type="PANTHER" id="PTHR46382">
    <property type="entry name" value="PHOSPHATIDATE CYTIDYLYLTRANSFERASE"/>
    <property type="match status" value="1"/>
</dbReference>
<protein>
    <recommendedName>
        <fullName evidence="7 18">Phosphatidate cytidylyltransferase</fullName>
        <ecNumber evidence="6 18">2.7.7.41</ecNumber>
    </recommendedName>
</protein>
<keyword evidence="11 18" id="KW-0812">Transmembrane</keyword>
<dbReference type="GO" id="GO:0004605">
    <property type="term" value="F:phosphatidate cytidylyltransferase activity"/>
    <property type="evidence" value="ECO:0007669"/>
    <property type="project" value="UniProtKB-EC"/>
</dbReference>
<dbReference type="UniPathway" id="UPA00557">
    <property type="reaction ID" value="UER00614"/>
</dbReference>
<gene>
    <name evidence="20" type="ORF">BEN30_07000</name>
</gene>
<evidence type="ECO:0000256" key="13">
    <source>
        <dbReference type="ARBA" id="ARBA00022989"/>
    </source>
</evidence>
<comment type="subcellular location">
    <subcellularLocation>
        <location evidence="2">Cell membrane</location>
        <topology evidence="2">Multi-pass membrane protein</topology>
    </subcellularLocation>
</comment>
<comment type="catalytic activity">
    <reaction evidence="1 18">
        <text>a 1,2-diacyl-sn-glycero-3-phosphate + CTP + H(+) = a CDP-1,2-diacyl-sn-glycerol + diphosphate</text>
        <dbReference type="Rhea" id="RHEA:16229"/>
        <dbReference type="ChEBI" id="CHEBI:15378"/>
        <dbReference type="ChEBI" id="CHEBI:33019"/>
        <dbReference type="ChEBI" id="CHEBI:37563"/>
        <dbReference type="ChEBI" id="CHEBI:58332"/>
        <dbReference type="ChEBI" id="CHEBI:58608"/>
        <dbReference type="EC" id="2.7.7.41"/>
    </reaction>
</comment>
<evidence type="ECO:0000256" key="3">
    <source>
        <dbReference type="ARBA" id="ARBA00005119"/>
    </source>
</evidence>
<evidence type="ECO:0000256" key="2">
    <source>
        <dbReference type="ARBA" id="ARBA00004651"/>
    </source>
</evidence>
<evidence type="ECO:0000256" key="9">
    <source>
        <dbReference type="ARBA" id="ARBA00022516"/>
    </source>
</evidence>
<evidence type="ECO:0000256" key="10">
    <source>
        <dbReference type="ARBA" id="ARBA00022679"/>
    </source>
</evidence>
<dbReference type="EC" id="2.7.7.41" evidence="6 18"/>
<keyword evidence="21" id="KW-1185">Reference proteome</keyword>
<keyword evidence="13 19" id="KW-1133">Transmembrane helix</keyword>
<dbReference type="PANTHER" id="PTHR46382:SF1">
    <property type="entry name" value="PHOSPHATIDATE CYTIDYLYLTRANSFERASE"/>
    <property type="match status" value="1"/>
</dbReference>